<dbReference type="PRINTS" id="PR00069">
    <property type="entry name" value="ALDKETRDTASE"/>
</dbReference>
<dbReference type="InterPro" id="IPR018170">
    <property type="entry name" value="Aldo/ket_reductase_CS"/>
</dbReference>
<dbReference type="InterPro" id="IPR036812">
    <property type="entry name" value="NAD(P)_OxRdtase_dom_sf"/>
</dbReference>
<dbReference type="RefSeq" id="WP_125054168.1">
    <property type="nucleotide sequence ID" value="NZ_BHZD01000001.1"/>
</dbReference>
<reference evidence="3 4" key="1">
    <citation type="submission" date="2018-11" db="EMBL/GenBank/DDBJ databases">
        <title>Whole genome sequence of Streptomyces paromomycinus NBRC 15454(T).</title>
        <authorList>
            <person name="Komaki H."/>
            <person name="Tamura T."/>
        </authorList>
    </citation>
    <scope>NUCLEOTIDE SEQUENCE [LARGE SCALE GENOMIC DNA]</scope>
    <source>
        <strain evidence="3 4">NBRC 15454</strain>
    </source>
</reference>
<gene>
    <name evidence="3" type="ORF">GKJPGBOP_02584</name>
</gene>
<dbReference type="AlphaFoldDB" id="A0A401W0P7"/>
<dbReference type="InterPro" id="IPR023210">
    <property type="entry name" value="NADP_OxRdtase_dom"/>
</dbReference>
<sequence length="354" mass="39038">MEYRTLGRSGLKVSRLVLGTLNVGAREQFAQIGGLGTDEARRLFDIALDAGVNMIDTANMYSFGQAEEITGEALRGRRDDVLLASKVRMQVGDGPNEGGSSAYSVLREVERSLRRLQTDHLDLLYLHQWDGQTPVEETLTALDRLVADGKVRYVGLSNFNGWQIMKTLYTARLHGLTAPVAQQVYYTPEAREAEYEILPAALDQGLGTLVWSPLGEGLLSGKVRRGQPVPATTRQGTDWPEPHVVDKERAYDIIECLAGIADAHGTSVPRVVLAWLLGRPGVTGLVIGARNEEQLRDDLAATELRLTEAETARLTELSQLPAYYPYWHRVMNATDRPDPAEAPFLDGWKRAMGG</sequence>
<dbReference type="SUPFAM" id="SSF51430">
    <property type="entry name" value="NAD(P)-linked oxidoreductase"/>
    <property type="match status" value="1"/>
</dbReference>
<organism evidence="3 4">
    <name type="scientific">Streptomyces paromomycinus</name>
    <name type="common">Streptomyces rimosus subsp. paromomycinus</name>
    <dbReference type="NCBI Taxonomy" id="92743"/>
    <lineage>
        <taxon>Bacteria</taxon>
        <taxon>Bacillati</taxon>
        <taxon>Actinomycetota</taxon>
        <taxon>Actinomycetes</taxon>
        <taxon>Kitasatosporales</taxon>
        <taxon>Streptomycetaceae</taxon>
        <taxon>Streptomyces</taxon>
    </lineage>
</organism>
<keyword evidence="4" id="KW-1185">Reference proteome</keyword>
<dbReference type="GO" id="GO:0016491">
    <property type="term" value="F:oxidoreductase activity"/>
    <property type="evidence" value="ECO:0007669"/>
    <property type="project" value="UniProtKB-KW"/>
</dbReference>
<evidence type="ECO:0000313" key="4">
    <source>
        <dbReference type="Proteomes" id="UP000286746"/>
    </source>
</evidence>
<dbReference type="InterPro" id="IPR020471">
    <property type="entry name" value="AKR"/>
</dbReference>
<protein>
    <submittedName>
        <fullName evidence="3">Aldo/keto reductase</fullName>
    </submittedName>
</protein>
<dbReference type="Gene3D" id="3.20.20.100">
    <property type="entry name" value="NADP-dependent oxidoreductase domain"/>
    <property type="match status" value="1"/>
</dbReference>
<dbReference type="Proteomes" id="UP000286746">
    <property type="component" value="Unassembled WGS sequence"/>
</dbReference>
<dbReference type="GO" id="GO:0005829">
    <property type="term" value="C:cytosol"/>
    <property type="evidence" value="ECO:0007669"/>
    <property type="project" value="UniProtKB-ARBA"/>
</dbReference>
<accession>A0A401W0P7</accession>
<name>A0A401W0P7_STREY</name>
<dbReference type="PROSITE" id="PS00062">
    <property type="entry name" value="ALDOKETO_REDUCTASE_2"/>
    <property type="match status" value="1"/>
</dbReference>
<comment type="caution">
    <text evidence="3">The sequence shown here is derived from an EMBL/GenBank/DDBJ whole genome shotgun (WGS) entry which is preliminary data.</text>
</comment>
<dbReference type="CDD" id="cd19091">
    <property type="entry name" value="AKR_PsAKR"/>
    <property type="match status" value="1"/>
</dbReference>
<dbReference type="EMBL" id="BHZD01000001">
    <property type="protein sequence ID" value="GCD42909.1"/>
    <property type="molecule type" value="Genomic_DNA"/>
</dbReference>
<dbReference type="PANTHER" id="PTHR43364">
    <property type="entry name" value="NADH-SPECIFIC METHYLGLYOXAL REDUCTASE-RELATED"/>
    <property type="match status" value="1"/>
</dbReference>
<dbReference type="InterPro" id="IPR050523">
    <property type="entry name" value="AKR_Detox_Biosynth"/>
</dbReference>
<feature type="domain" description="NADP-dependent oxidoreductase" evidence="2">
    <location>
        <begin position="15"/>
        <end position="318"/>
    </location>
</feature>
<evidence type="ECO:0000259" key="2">
    <source>
        <dbReference type="Pfam" id="PF00248"/>
    </source>
</evidence>
<evidence type="ECO:0000313" key="3">
    <source>
        <dbReference type="EMBL" id="GCD42909.1"/>
    </source>
</evidence>
<dbReference type="Pfam" id="PF00248">
    <property type="entry name" value="Aldo_ket_red"/>
    <property type="match status" value="1"/>
</dbReference>
<evidence type="ECO:0000256" key="1">
    <source>
        <dbReference type="ARBA" id="ARBA00023002"/>
    </source>
</evidence>
<dbReference type="PANTHER" id="PTHR43364:SF18">
    <property type="entry name" value="OXIDOREDUCTASE"/>
    <property type="match status" value="1"/>
</dbReference>
<proteinExistence type="predicted"/>
<keyword evidence="1" id="KW-0560">Oxidoreductase</keyword>
<dbReference type="FunFam" id="3.20.20.100:FF:000004">
    <property type="entry name" value="Oxidoreductase, aldo/keto reductase"/>
    <property type="match status" value="1"/>
</dbReference>